<dbReference type="GO" id="GO:0005634">
    <property type="term" value="C:nucleus"/>
    <property type="evidence" value="ECO:0007669"/>
    <property type="project" value="UniProtKB-SubCell"/>
</dbReference>
<feature type="compositionally biased region" description="Polar residues" evidence="10">
    <location>
        <begin position="600"/>
        <end position="611"/>
    </location>
</feature>
<dbReference type="GO" id="GO:0000977">
    <property type="term" value="F:RNA polymerase II transcription regulatory region sequence-specific DNA binding"/>
    <property type="evidence" value="ECO:0007669"/>
    <property type="project" value="TreeGrafter"/>
</dbReference>
<dbReference type="GO" id="GO:0030154">
    <property type="term" value="P:cell differentiation"/>
    <property type="evidence" value="ECO:0007669"/>
    <property type="project" value="TreeGrafter"/>
</dbReference>
<reference evidence="14" key="1">
    <citation type="thesis" date="2020" institute="ProQuest LLC" country="789 East Eisenhower Parkway, Ann Arbor, MI, USA">
        <title>Comparative Genomics and Chromosome Evolution.</title>
        <authorList>
            <person name="Mudd A.B."/>
        </authorList>
    </citation>
    <scope>NUCLEOTIDE SEQUENCE</scope>
    <source>
        <strain evidence="14">1538</strain>
        <tissue evidence="14">Blood</tissue>
    </source>
</reference>
<comment type="subcellular location">
    <subcellularLocation>
        <location evidence="1">Nucleus</location>
    </subcellularLocation>
</comment>
<evidence type="ECO:0000256" key="4">
    <source>
        <dbReference type="ARBA" id="ARBA00022553"/>
    </source>
</evidence>
<comment type="similarity">
    <text evidence="2">Belongs to the retinoblastoma protein (RB) family.</text>
</comment>
<dbReference type="GO" id="GO:0005667">
    <property type="term" value="C:transcription regulator complex"/>
    <property type="evidence" value="ECO:0007669"/>
    <property type="project" value="TreeGrafter"/>
</dbReference>
<dbReference type="GO" id="GO:0000785">
    <property type="term" value="C:chromatin"/>
    <property type="evidence" value="ECO:0007669"/>
    <property type="project" value="TreeGrafter"/>
</dbReference>
<organism evidence="14 15">
    <name type="scientific">Pyxicephalus adspersus</name>
    <name type="common">African bullfrog</name>
    <dbReference type="NCBI Taxonomy" id="30357"/>
    <lineage>
        <taxon>Eukaryota</taxon>
        <taxon>Metazoa</taxon>
        <taxon>Chordata</taxon>
        <taxon>Craniata</taxon>
        <taxon>Vertebrata</taxon>
        <taxon>Euteleostomi</taxon>
        <taxon>Amphibia</taxon>
        <taxon>Batrachia</taxon>
        <taxon>Anura</taxon>
        <taxon>Neobatrachia</taxon>
        <taxon>Ranoidea</taxon>
        <taxon>Pyxicephalidae</taxon>
        <taxon>Pyxicephalinae</taxon>
        <taxon>Pyxicephalus</taxon>
    </lineage>
</organism>
<feature type="domain" description="Retinoblastoma-associated protein N-terminal" evidence="12">
    <location>
        <begin position="70"/>
        <end position="212"/>
    </location>
</feature>
<dbReference type="Gene3D" id="1.10.472.10">
    <property type="entry name" value="Cyclin-like"/>
    <property type="match status" value="3"/>
</dbReference>
<evidence type="ECO:0000256" key="8">
    <source>
        <dbReference type="ARBA" id="ARBA00023242"/>
    </source>
</evidence>
<keyword evidence="3" id="KW-0678">Repressor</keyword>
<dbReference type="PANTHER" id="PTHR13742:SF8">
    <property type="entry name" value="RETINOBLASTOMA-LIKE PROTEIN 2"/>
    <property type="match status" value="1"/>
</dbReference>
<evidence type="ECO:0000256" key="1">
    <source>
        <dbReference type="ARBA" id="ARBA00004123"/>
    </source>
</evidence>
<evidence type="ECO:0008006" key="16">
    <source>
        <dbReference type="Google" id="ProtNLM"/>
    </source>
</evidence>
<evidence type="ECO:0000256" key="3">
    <source>
        <dbReference type="ARBA" id="ARBA00022491"/>
    </source>
</evidence>
<feature type="domain" description="Retinoblastoma-associated protein A-box" evidence="13">
    <location>
        <begin position="389"/>
        <end position="578"/>
    </location>
</feature>
<evidence type="ECO:0000259" key="11">
    <source>
        <dbReference type="SMART" id="SM00385"/>
    </source>
</evidence>
<gene>
    <name evidence="14" type="ORF">GDO54_002550</name>
</gene>
<dbReference type="SMART" id="SM00385">
    <property type="entry name" value="CYCLIN"/>
    <property type="match status" value="1"/>
</dbReference>
<dbReference type="SMART" id="SM01368">
    <property type="entry name" value="RB_A"/>
    <property type="match status" value="1"/>
</dbReference>
<dbReference type="GO" id="GO:2000134">
    <property type="term" value="P:negative regulation of G1/S transition of mitotic cell cycle"/>
    <property type="evidence" value="ECO:0007669"/>
    <property type="project" value="TreeGrafter"/>
</dbReference>
<dbReference type="EMBL" id="DYDO01000010">
    <property type="protein sequence ID" value="DBA17035.1"/>
    <property type="molecule type" value="Genomic_DNA"/>
</dbReference>
<feature type="domain" description="Cyclin-like" evidence="11">
    <location>
        <begin position="796"/>
        <end position="882"/>
    </location>
</feature>
<dbReference type="AlphaFoldDB" id="A0AAV2ZN92"/>
<feature type="compositionally biased region" description="Low complexity" evidence="10">
    <location>
        <begin position="671"/>
        <end position="680"/>
    </location>
</feature>
<name>A0AAV2ZN92_PYXAD</name>
<evidence type="ECO:0000256" key="5">
    <source>
        <dbReference type="ARBA" id="ARBA00022853"/>
    </source>
</evidence>
<evidence type="ECO:0000313" key="15">
    <source>
        <dbReference type="Proteomes" id="UP001181693"/>
    </source>
</evidence>
<dbReference type="SMART" id="SM01367">
    <property type="entry name" value="DUF3452"/>
    <property type="match status" value="1"/>
</dbReference>
<keyword evidence="4" id="KW-0597">Phosphoprotein</keyword>
<dbReference type="GO" id="GO:0006357">
    <property type="term" value="P:regulation of transcription by RNA polymerase II"/>
    <property type="evidence" value="ECO:0007669"/>
    <property type="project" value="InterPro"/>
</dbReference>
<sequence>MIKEEDEDGGTQQVRQRYEELCSKLNMDERARVEAWESYSRMSQNYSLEHWLIGDALHWLACALYVACRQTVPTVGRGTAEGNYVSLTRILTCSKLSLIEFFNKMKKWEDMANLPADFRERTKKLERNFTVTAVLFKKYDPIFQKIFKTSQEEQPRPHRGRKQRRQPCTVPEVFHFCWVLFINAKGNFPMISDDLVNSYHLLLCALDLVYGNALLCPNRRELLNPTFSGLPEDFSSKDFKPPPEPPCIIETLCCLHHGLLLEVKGIKEHFWKPYIHKLFDKKTLKGKSDSLTGFLDPGNFADSSKAINKTYEAFVLSIGHLDERVFLEDAEEEIGSVGRCLNPDLGAESVERAQVSYHLQQHFDRMKSLRIATPLTSLKYIKENNLYTTPVSRATNSVDRLFAILSGLKISPSERLLQMMRSCSRNPLQTIAKCLKEMFDIFCEHAVSEGGETQYCKEYLGSNKGLHYRWVPGYIRDRDGRFVLKLNLYSILEQEIFHRSLLACCLEITIFSYKPPGNFPQIMVMFDLAPYYFYKVIELLIKAEEGLCREVVKHLNQIEEQILESLAWAHDSPLWDKMKENEGKVPLCEEVMQPHHFERSTGNSTASSTAPLTPRRVNEIRADASGLGRNPSSASPTLSERYSSPVAGTARRRLFVDSESPSDGGSPAQASPHSSSETTTPPVPGQTLVTMATATVTANNGQTVTIPVQGIANENGGITFFPVQVNVSGQAHNVTSAIQPLTAQTLAGPLTTHQMQVAGQVTIPQVSPGQQTLSSKMKKAGSLSLFCRKVYHLASVRLRDLCHKLDISDDLRKKIWTCFEFSLVNHHTLMTDRHLDQLLMCAIYMMAKVTKEDTSFHDIMRCYRTQPHAQSHVYRSVLIKARRRRQSGGSDHSPPENNRELGKINITYLGGSQLQIYSCRRFTGEFYPFFRLQEINSMIRTGETPTKKRGILLEDGSESPAKRICQENHSALYRRLQDVANDRGNV</sequence>
<dbReference type="InterPro" id="IPR002720">
    <property type="entry name" value="RB_A"/>
</dbReference>
<dbReference type="Gene3D" id="1.10.472.140">
    <property type="match status" value="1"/>
</dbReference>
<keyword evidence="8" id="KW-0539">Nucleus</keyword>
<evidence type="ECO:0000256" key="2">
    <source>
        <dbReference type="ARBA" id="ARBA00009475"/>
    </source>
</evidence>
<dbReference type="InterPro" id="IPR013763">
    <property type="entry name" value="Cyclin-like_dom"/>
</dbReference>
<dbReference type="FunFam" id="1.10.472.10:FF:000048">
    <property type="entry name" value="Retinoblastoma-like 2, isoform CRA_a"/>
    <property type="match status" value="1"/>
</dbReference>
<dbReference type="GO" id="GO:0006325">
    <property type="term" value="P:chromatin organization"/>
    <property type="evidence" value="ECO:0007669"/>
    <property type="project" value="UniProtKB-KW"/>
</dbReference>
<evidence type="ECO:0000259" key="12">
    <source>
        <dbReference type="SMART" id="SM01367"/>
    </source>
</evidence>
<evidence type="ECO:0000256" key="9">
    <source>
        <dbReference type="ARBA" id="ARBA00023306"/>
    </source>
</evidence>
<dbReference type="InterPro" id="IPR028309">
    <property type="entry name" value="RB_fam"/>
</dbReference>
<accession>A0AAV2ZN92</accession>
<evidence type="ECO:0000256" key="6">
    <source>
        <dbReference type="ARBA" id="ARBA00023015"/>
    </source>
</evidence>
<keyword evidence="5" id="KW-0156">Chromatin regulator</keyword>
<feature type="region of interest" description="Disordered" evidence="10">
    <location>
        <begin position="596"/>
        <end position="615"/>
    </location>
</feature>
<keyword evidence="9" id="KW-0131">Cell cycle</keyword>
<protein>
    <recommendedName>
        <fullName evidence="16">Retinoblastoma-like protein 2</fullName>
    </recommendedName>
</protein>
<evidence type="ECO:0000256" key="7">
    <source>
        <dbReference type="ARBA" id="ARBA00023163"/>
    </source>
</evidence>
<keyword evidence="7" id="KW-0804">Transcription</keyword>
<dbReference type="FunFam" id="1.10.472.140:FF:000001">
    <property type="entry name" value="Retinoblastoma-like 2, isoform CRA_a"/>
    <property type="match status" value="1"/>
</dbReference>
<dbReference type="Pfam" id="PF11934">
    <property type="entry name" value="DUF3452"/>
    <property type="match status" value="1"/>
</dbReference>
<dbReference type="InterPro" id="IPR036915">
    <property type="entry name" value="Cyclin-like_sf"/>
</dbReference>
<dbReference type="Pfam" id="PF01858">
    <property type="entry name" value="RB_A"/>
    <property type="match status" value="1"/>
</dbReference>
<keyword evidence="6" id="KW-0805">Transcription regulation</keyword>
<dbReference type="SUPFAM" id="SSF47954">
    <property type="entry name" value="Cyclin-like"/>
    <property type="match status" value="2"/>
</dbReference>
<keyword evidence="15" id="KW-1185">Reference proteome</keyword>
<dbReference type="InterPro" id="IPR024599">
    <property type="entry name" value="RB_N"/>
</dbReference>
<feature type="compositionally biased region" description="Polar residues" evidence="10">
    <location>
        <begin position="630"/>
        <end position="642"/>
    </location>
</feature>
<dbReference type="Pfam" id="PF01857">
    <property type="entry name" value="RB_B"/>
    <property type="match status" value="1"/>
</dbReference>
<evidence type="ECO:0000259" key="13">
    <source>
        <dbReference type="SMART" id="SM01368"/>
    </source>
</evidence>
<dbReference type="PANTHER" id="PTHR13742">
    <property type="entry name" value="RETINOBLASTOMA-ASSOCIATED PROTEIN RB -RELATED"/>
    <property type="match status" value="1"/>
</dbReference>
<dbReference type="InterPro" id="IPR002719">
    <property type="entry name" value="RB_B"/>
</dbReference>
<evidence type="ECO:0000313" key="14">
    <source>
        <dbReference type="EMBL" id="DBA17035.1"/>
    </source>
</evidence>
<evidence type="ECO:0000256" key="10">
    <source>
        <dbReference type="SAM" id="MobiDB-lite"/>
    </source>
</evidence>
<comment type="caution">
    <text evidence="14">The sequence shown here is derived from an EMBL/GenBank/DDBJ whole genome shotgun (WGS) entry which is preliminary data.</text>
</comment>
<proteinExistence type="inferred from homology"/>
<feature type="region of interest" description="Disordered" evidence="10">
    <location>
        <begin position="621"/>
        <end position="685"/>
    </location>
</feature>
<dbReference type="Proteomes" id="UP001181693">
    <property type="component" value="Unassembled WGS sequence"/>
</dbReference>